<feature type="chain" id="PRO_5045573189" evidence="2">
    <location>
        <begin position="28"/>
        <end position="787"/>
    </location>
</feature>
<keyword evidence="1" id="KW-0812">Transmembrane</keyword>
<protein>
    <submittedName>
        <fullName evidence="3">Uncharacterized protein</fullName>
    </submittedName>
</protein>
<keyword evidence="1" id="KW-1133">Transmembrane helix</keyword>
<accession>A0ABV7KNU0</accession>
<gene>
    <name evidence="3" type="ORF">ACFOEJ_08635</name>
</gene>
<feature type="signal peptide" evidence="2">
    <location>
        <begin position="1"/>
        <end position="27"/>
    </location>
</feature>
<name>A0ABV7KNU0_PLAOK</name>
<evidence type="ECO:0000256" key="2">
    <source>
        <dbReference type="SAM" id="SignalP"/>
    </source>
</evidence>
<keyword evidence="2" id="KW-0732">Signal</keyword>
<dbReference type="RefSeq" id="WP_117312517.1">
    <property type="nucleotide sequence ID" value="NZ_JBHRUJ010000016.1"/>
</dbReference>
<dbReference type="Proteomes" id="UP001595625">
    <property type="component" value="Unassembled WGS sequence"/>
</dbReference>
<comment type="caution">
    <text evidence="3">The sequence shown here is derived from an EMBL/GenBank/DDBJ whole genome shotgun (WGS) entry which is preliminary data.</text>
</comment>
<keyword evidence="4" id="KW-1185">Reference proteome</keyword>
<evidence type="ECO:0000313" key="3">
    <source>
        <dbReference type="EMBL" id="MFC3211133.1"/>
    </source>
</evidence>
<reference evidence="4" key="1">
    <citation type="journal article" date="2019" name="Int. J. Syst. Evol. Microbiol.">
        <title>The Global Catalogue of Microorganisms (GCM) 10K type strain sequencing project: providing services to taxonomists for standard genome sequencing and annotation.</title>
        <authorList>
            <consortium name="The Broad Institute Genomics Platform"/>
            <consortium name="The Broad Institute Genome Sequencing Center for Infectious Disease"/>
            <person name="Wu L."/>
            <person name="Ma J."/>
        </authorList>
    </citation>
    <scope>NUCLEOTIDE SEQUENCE [LARGE SCALE GENOMIC DNA]</scope>
    <source>
        <strain evidence="4">CCM 320</strain>
    </source>
</reference>
<organism evidence="3 4">
    <name type="scientific">Planomicrobium okeanokoites</name>
    <name type="common">Planococcus okeanokoites</name>
    <name type="synonym">Flavobacterium okeanokoites</name>
    <dbReference type="NCBI Taxonomy" id="244"/>
    <lineage>
        <taxon>Bacteria</taxon>
        <taxon>Bacillati</taxon>
        <taxon>Bacillota</taxon>
        <taxon>Bacilli</taxon>
        <taxon>Bacillales</taxon>
        <taxon>Caryophanaceae</taxon>
        <taxon>Planomicrobium</taxon>
    </lineage>
</organism>
<dbReference type="SUPFAM" id="SSF52317">
    <property type="entry name" value="Class I glutamine amidotransferase-like"/>
    <property type="match status" value="1"/>
</dbReference>
<evidence type="ECO:0000256" key="1">
    <source>
        <dbReference type="SAM" id="Phobius"/>
    </source>
</evidence>
<proteinExistence type="predicted"/>
<feature type="transmembrane region" description="Helical" evidence="1">
    <location>
        <begin position="390"/>
        <end position="411"/>
    </location>
</feature>
<sequence>MKKPISISFMILSAWLLFSAYPTLASAEADITIDAEAGFENKVKYNRGVPLQITASNNGTAFSGDLVIDYSESYNIGAGLTVPLDLAAGETKTFSLSLPGMMDNSYSGGVTNQTIYVYEGGWEKGDAIDFQGSKSLRPNYFMPEIPFVATLTENADRLRGIGEYLPVNGADAQVFHFNSDGENTLPSDPLAWDTLDYLIIDEFPYSDLSAETQQAVMVWLEQGGEILVGADSNLTAAAGNLTELLPMQLNSSEEATVSGFENPIPVYQAEVDEDARVLLEDDGQILAVKKDVGAGAIIQTAFSLGDEPVVSQDGYEGVLVNLVDAGQNSTAIQQDQSIKERMSYEIGMVNELFESFAVSKTAMFLIILLYIIIVVPVLYIFLIKKDKREYAWLAIPVIAVLASIGIFAAGAKDRIANPQIQQTGFFEVDGDGGLNGYYMSTLLSNRSGDYRFTAPANTTMTATTGDQFSSANTHQNAILENGAADSTLTVRDMRYWSVASVLGESYISGSGQFDIQLAMENGNLTGTIKNSFPFSVKDAAVWTGTRLISLGDFNPDEEKQIAETVQSELLQPISPIAQYQMPQNISGSGEELIEARKQSALAMSYEHFGKDASTPYLIAYADTAIAPVSLEDQEANISAVHLLAQSFEPKMNFDGEVAISSDNFRIDVQPQNTMGHVEKYPDNPHFYGLEPGEYRVLYKLPDALAEQDAEWSRFETQSSATDVEFSILRTDTGEYESLAAGANDLSENSGDYISADGNIEIRIIKNELTGYSEITVPKIELEGVIGQ</sequence>
<keyword evidence="1" id="KW-0472">Membrane</keyword>
<evidence type="ECO:0000313" key="4">
    <source>
        <dbReference type="Proteomes" id="UP001595625"/>
    </source>
</evidence>
<dbReference type="InterPro" id="IPR029062">
    <property type="entry name" value="Class_I_gatase-like"/>
</dbReference>
<feature type="transmembrane region" description="Helical" evidence="1">
    <location>
        <begin position="362"/>
        <end position="383"/>
    </location>
</feature>
<dbReference type="EMBL" id="JBHRUJ010000016">
    <property type="protein sequence ID" value="MFC3211133.1"/>
    <property type="molecule type" value="Genomic_DNA"/>
</dbReference>